<feature type="non-terminal residue" evidence="1">
    <location>
        <position position="1"/>
    </location>
</feature>
<dbReference type="EMBL" id="BARW01003511">
    <property type="protein sequence ID" value="GAI67900.1"/>
    <property type="molecule type" value="Genomic_DNA"/>
</dbReference>
<evidence type="ECO:0000313" key="1">
    <source>
        <dbReference type="EMBL" id="GAI67900.1"/>
    </source>
</evidence>
<accession>X1RXH7</accession>
<comment type="caution">
    <text evidence="1">The sequence shown here is derived from an EMBL/GenBank/DDBJ whole genome shotgun (WGS) entry which is preliminary data.</text>
</comment>
<dbReference type="Pfam" id="PF07494">
    <property type="entry name" value="Reg_prop"/>
    <property type="match status" value="2"/>
</dbReference>
<proteinExistence type="predicted"/>
<dbReference type="InterPro" id="IPR015943">
    <property type="entry name" value="WD40/YVTN_repeat-like_dom_sf"/>
</dbReference>
<dbReference type="AlphaFoldDB" id="X1RXH7"/>
<feature type="non-terminal residue" evidence="1">
    <location>
        <position position="344"/>
    </location>
</feature>
<name>X1RXH7_9ZZZZ</name>
<organism evidence="1">
    <name type="scientific">marine sediment metagenome</name>
    <dbReference type="NCBI Taxonomy" id="412755"/>
    <lineage>
        <taxon>unclassified sequences</taxon>
        <taxon>metagenomes</taxon>
        <taxon>ecological metagenomes</taxon>
    </lineage>
</organism>
<dbReference type="InterPro" id="IPR011110">
    <property type="entry name" value="Reg_prop"/>
</dbReference>
<reference evidence="1" key="1">
    <citation type="journal article" date="2014" name="Front. Microbiol.">
        <title>High frequency of phylogenetically diverse reductive dehalogenase-homologous genes in deep subseafloor sedimentary metagenomes.</title>
        <authorList>
            <person name="Kawai M."/>
            <person name="Futagami T."/>
            <person name="Toyoda A."/>
            <person name="Takaki Y."/>
            <person name="Nishi S."/>
            <person name="Hori S."/>
            <person name="Arai W."/>
            <person name="Tsubouchi T."/>
            <person name="Morono Y."/>
            <person name="Uchiyama I."/>
            <person name="Ito T."/>
            <person name="Fujiyama A."/>
            <person name="Inagaki F."/>
            <person name="Takami H."/>
        </authorList>
    </citation>
    <scope>NUCLEOTIDE SEQUENCE</scope>
    <source>
        <strain evidence="1">Expedition CK06-06</strain>
    </source>
</reference>
<dbReference type="SUPFAM" id="SSF63829">
    <property type="entry name" value="Calcium-dependent phosphotriesterase"/>
    <property type="match status" value="1"/>
</dbReference>
<protein>
    <recommendedName>
        <fullName evidence="2">Two component regulator three Y domain-containing protein</fullName>
    </recommendedName>
</protein>
<evidence type="ECO:0008006" key="2">
    <source>
        <dbReference type="Google" id="ProtNLM"/>
    </source>
</evidence>
<sequence>STNSIKSFLVESVGEEYNIGHLSIQSIFEDIDGNLWLGTFGDGVVKLVINPETGEFVSSFIYSRENGLPGNNIKYVFQDIEGNFWICTYGDGLANLLSDAFTFYSFSEEKPGESIFSLLSDGEGVWLGGERGILKIDKYTGKETLYISDKEGLYGKVTALYKDAFNDLWIGTATSGIYRMSGSSEKITSFFRSSNFPENDIKFITGKNENLWIATRNGIFNFNLKTGDTRHITTFNGLPHNKINHLFIDSKDKVWISSISNTLYYITTEGKLERGMGTNFYGTKNEFIAVVEDEYGEFWAATYGNGVYRFTSDSVYNYSMEHGLKSGYCYSILADDQNNIWVGH</sequence>
<gene>
    <name evidence="1" type="ORF">S12H4_08904</name>
</gene>
<dbReference type="Gene3D" id="2.130.10.10">
    <property type="entry name" value="YVTN repeat-like/Quinoprotein amine dehydrogenase"/>
    <property type="match status" value="2"/>
</dbReference>